<dbReference type="EMBL" id="JBEPLX010000012">
    <property type="protein sequence ID" value="MET3534119.1"/>
    <property type="molecule type" value="Genomic_DNA"/>
</dbReference>
<evidence type="ECO:0000313" key="1">
    <source>
        <dbReference type="EMBL" id="MET3534119.1"/>
    </source>
</evidence>
<name>A0ABV2ESG7_9STRE</name>
<dbReference type="RefSeq" id="WP_237395391.1">
    <property type="nucleotide sequence ID" value="NZ_AP024276.1"/>
</dbReference>
<evidence type="ECO:0000313" key="2">
    <source>
        <dbReference type="Proteomes" id="UP001549134"/>
    </source>
</evidence>
<dbReference type="Proteomes" id="UP001549134">
    <property type="component" value="Unassembled WGS sequence"/>
</dbReference>
<protein>
    <submittedName>
        <fullName evidence="1">Uncharacterized protein</fullName>
    </submittedName>
</protein>
<sequence>MTYCEQKLKQIYINFTFSSGVYGYDSHLLKLLYLDTLEQLNIQLNRLKKVHYPQGELTFYGNHYRRLITQYYYSYQAMA</sequence>
<dbReference type="GeneID" id="78827929"/>
<gene>
    <name evidence="1" type="ORF">ABID50_001278</name>
</gene>
<reference evidence="1 2" key="1">
    <citation type="submission" date="2024-06" db="EMBL/GenBank/DDBJ databases">
        <title>Genomic Encyclopedia of Type Strains, Phase IV (KMG-IV): sequencing the most valuable type-strain genomes for metagenomic binning, comparative biology and taxonomic classification.</title>
        <authorList>
            <person name="Goeker M."/>
        </authorList>
    </citation>
    <scope>NUCLEOTIDE SEQUENCE [LARGE SCALE GENOMIC DNA]</scope>
    <source>
        <strain evidence="1 2">DSM 29126</strain>
    </source>
</reference>
<proteinExistence type="predicted"/>
<keyword evidence="2" id="KW-1185">Reference proteome</keyword>
<accession>A0ABV2ESG7</accession>
<organism evidence="1 2">
    <name type="scientific">Streptococcus parasuis</name>
    <dbReference type="NCBI Taxonomy" id="1501662"/>
    <lineage>
        <taxon>Bacteria</taxon>
        <taxon>Bacillati</taxon>
        <taxon>Bacillota</taxon>
        <taxon>Bacilli</taxon>
        <taxon>Lactobacillales</taxon>
        <taxon>Streptococcaceae</taxon>
        <taxon>Streptococcus</taxon>
    </lineage>
</organism>
<comment type="caution">
    <text evidence="1">The sequence shown here is derived from an EMBL/GenBank/DDBJ whole genome shotgun (WGS) entry which is preliminary data.</text>
</comment>